<dbReference type="Pfam" id="PF02771">
    <property type="entry name" value="Acyl-CoA_dh_N"/>
    <property type="match status" value="1"/>
</dbReference>
<dbReference type="PROSITE" id="PS00072">
    <property type="entry name" value="ACYL_COA_DH_1"/>
    <property type="match status" value="1"/>
</dbReference>
<evidence type="ECO:0000256" key="4">
    <source>
        <dbReference type="ARBA" id="ARBA00022827"/>
    </source>
</evidence>
<comment type="caution">
    <text evidence="9">The sequence shown here is derived from an EMBL/GenBank/DDBJ whole genome shotgun (WGS) entry which is preliminary data.</text>
</comment>
<dbReference type="InterPro" id="IPR006091">
    <property type="entry name" value="Acyl-CoA_Oxase/DH_mid-dom"/>
</dbReference>
<dbReference type="SUPFAM" id="SSF47203">
    <property type="entry name" value="Acyl-CoA dehydrogenase C-terminal domain-like"/>
    <property type="match status" value="1"/>
</dbReference>
<feature type="domain" description="Acyl-CoA dehydrogenase/oxidase N-terminal" evidence="8">
    <location>
        <begin position="20"/>
        <end position="132"/>
    </location>
</feature>
<evidence type="ECO:0000256" key="3">
    <source>
        <dbReference type="ARBA" id="ARBA00022630"/>
    </source>
</evidence>
<protein>
    <submittedName>
        <fullName evidence="9">Acyl-CoA dehydrogenase</fullName>
    </submittedName>
</protein>
<feature type="domain" description="Acyl-CoA oxidase/dehydrogenase middle" evidence="7">
    <location>
        <begin position="137"/>
        <end position="214"/>
    </location>
</feature>
<accession>A0A4U1I5C4</accession>
<evidence type="ECO:0000256" key="2">
    <source>
        <dbReference type="ARBA" id="ARBA00009347"/>
    </source>
</evidence>
<evidence type="ECO:0000256" key="1">
    <source>
        <dbReference type="ARBA" id="ARBA00001974"/>
    </source>
</evidence>
<sequence length="403" mass="43169">MTVGVYDHASNALDWPFFEDHHRALAADLDAWAAQHLAHVSHDAASVDDTCRRLVRELGAAGWLRYGVGGTAYGGHGDTIDTRAVCLLRETLAKHSGLADFALAMQGLGSGAISLAGTDEQKRRYLPRVANGTALAAFALSEPEAGSDVAAMALAAREDGDHYILDGEKTWISNGGIADFYVVFARTGEAPGARGITAFVVDADTPGLTITERIDVIAPHPLARLKFAGARAPKSQMLGAPAEGFKIAMRTLDIFRTSVAAASLGFARRAMHEALARASTRRMFGQTLGDFQLTQARLAQMALTIDSAALLVYRAAWLRDQGKNVTREAAMAKWHASEGAQQVIDAAVQIWGGKGVQSGVAVEQLYREIRALRIYEGATEVQQLIVGRDLLKAYRASAQETAQ</sequence>
<gene>
    <name evidence="9" type="ORF">FAZ69_14905</name>
</gene>
<dbReference type="AlphaFoldDB" id="A0A4U1I5C4"/>
<dbReference type="Pfam" id="PF00441">
    <property type="entry name" value="Acyl-CoA_dh_1"/>
    <property type="match status" value="1"/>
</dbReference>
<proteinExistence type="inferred from homology"/>
<comment type="cofactor">
    <cofactor evidence="1">
        <name>FAD</name>
        <dbReference type="ChEBI" id="CHEBI:57692"/>
    </cofactor>
</comment>
<dbReference type="PANTHER" id="PTHR43884:SF22">
    <property type="entry name" value="BLR3437 PROTEIN"/>
    <property type="match status" value="1"/>
</dbReference>
<evidence type="ECO:0000256" key="5">
    <source>
        <dbReference type="ARBA" id="ARBA00023002"/>
    </source>
</evidence>
<dbReference type="InterPro" id="IPR013786">
    <property type="entry name" value="AcylCoA_DH/ox_N"/>
</dbReference>
<feature type="domain" description="Acyl-CoA dehydrogenase/oxidase C-terminal" evidence="6">
    <location>
        <begin position="243"/>
        <end position="390"/>
    </location>
</feature>
<dbReference type="Pfam" id="PF02770">
    <property type="entry name" value="Acyl-CoA_dh_M"/>
    <property type="match status" value="1"/>
</dbReference>
<dbReference type="InterPro" id="IPR009075">
    <property type="entry name" value="AcylCo_DH/oxidase_C"/>
</dbReference>
<dbReference type="InterPro" id="IPR037069">
    <property type="entry name" value="AcylCoA_DH/ox_N_sf"/>
</dbReference>
<dbReference type="InterPro" id="IPR006089">
    <property type="entry name" value="Acyl-CoA_DH_CS"/>
</dbReference>
<dbReference type="SUPFAM" id="SSF56645">
    <property type="entry name" value="Acyl-CoA dehydrogenase NM domain-like"/>
    <property type="match status" value="1"/>
</dbReference>
<evidence type="ECO:0000313" key="9">
    <source>
        <dbReference type="EMBL" id="TKC88427.1"/>
    </source>
</evidence>
<dbReference type="GO" id="GO:0050660">
    <property type="term" value="F:flavin adenine dinucleotide binding"/>
    <property type="evidence" value="ECO:0007669"/>
    <property type="project" value="InterPro"/>
</dbReference>
<evidence type="ECO:0000259" key="6">
    <source>
        <dbReference type="Pfam" id="PF00441"/>
    </source>
</evidence>
<evidence type="ECO:0000259" key="8">
    <source>
        <dbReference type="Pfam" id="PF02771"/>
    </source>
</evidence>
<dbReference type="Gene3D" id="1.10.540.10">
    <property type="entry name" value="Acyl-CoA dehydrogenase/oxidase, N-terminal domain"/>
    <property type="match status" value="1"/>
</dbReference>
<evidence type="ECO:0000259" key="7">
    <source>
        <dbReference type="Pfam" id="PF02770"/>
    </source>
</evidence>
<name>A0A4U1I5C4_9BURK</name>
<dbReference type="FunFam" id="1.20.140.10:FF:000001">
    <property type="entry name" value="Acyl-CoA dehydrogenase"/>
    <property type="match status" value="1"/>
</dbReference>
<dbReference type="EMBL" id="SWJE01000007">
    <property type="protein sequence ID" value="TKC88427.1"/>
    <property type="molecule type" value="Genomic_DNA"/>
</dbReference>
<dbReference type="PANTHER" id="PTHR43884">
    <property type="entry name" value="ACYL-COA DEHYDROGENASE"/>
    <property type="match status" value="1"/>
</dbReference>
<dbReference type="InterPro" id="IPR036250">
    <property type="entry name" value="AcylCo_DH-like_C"/>
</dbReference>
<dbReference type="OrthoDB" id="9770681at2"/>
<dbReference type="Gene3D" id="2.40.110.10">
    <property type="entry name" value="Butyryl-CoA Dehydrogenase, subunit A, domain 2"/>
    <property type="match status" value="1"/>
</dbReference>
<dbReference type="Gene3D" id="1.20.140.10">
    <property type="entry name" value="Butyryl-CoA Dehydrogenase, subunit A, domain 3"/>
    <property type="match status" value="1"/>
</dbReference>
<dbReference type="Proteomes" id="UP000305539">
    <property type="component" value="Unassembled WGS sequence"/>
</dbReference>
<reference evidence="9 10" key="1">
    <citation type="submission" date="2019-04" db="EMBL/GenBank/DDBJ databases">
        <title>Trinickia sp. 7GSK02, isolated from subtropical forest soil.</title>
        <authorList>
            <person name="Gao Z.-H."/>
            <person name="Qiu L.-H."/>
        </authorList>
    </citation>
    <scope>NUCLEOTIDE SEQUENCE [LARGE SCALE GENOMIC DNA]</scope>
    <source>
        <strain evidence="9 10">7GSK02</strain>
    </source>
</reference>
<organism evidence="9 10">
    <name type="scientific">Trinickia terrae</name>
    <dbReference type="NCBI Taxonomy" id="2571161"/>
    <lineage>
        <taxon>Bacteria</taxon>
        <taxon>Pseudomonadati</taxon>
        <taxon>Pseudomonadota</taxon>
        <taxon>Betaproteobacteria</taxon>
        <taxon>Burkholderiales</taxon>
        <taxon>Burkholderiaceae</taxon>
        <taxon>Trinickia</taxon>
    </lineage>
</organism>
<keyword evidence="5" id="KW-0560">Oxidoreductase</keyword>
<dbReference type="InterPro" id="IPR046373">
    <property type="entry name" value="Acyl-CoA_Oxase/DH_mid-dom_sf"/>
</dbReference>
<keyword evidence="3" id="KW-0285">Flavoprotein</keyword>
<dbReference type="InterPro" id="IPR009100">
    <property type="entry name" value="AcylCoA_DH/oxidase_NM_dom_sf"/>
</dbReference>
<evidence type="ECO:0000313" key="10">
    <source>
        <dbReference type="Proteomes" id="UP000305539"/>
    </source>
</evidence>
<comment type="similarity">
    <text evidence="2">Belongs to the acyl-CoA dehydrogenase family.</text>
</comment>
<keyword evidence="10" id="KW-1185">Reference proteome</keyword>
<dbReference type="GO" id="GO:0003995">
    <property type="term" value="F:acyl-CoA dehydrogenase activity"/>
    <property type="evidence" value="ECO:0007669"/>
    <property type="project" value="InterPro"/>
</dbReference>
<keyword evidence="4" id="KW-0274">FAD</keyword>